<dbReference type="Pfam" id="PF13683">
    <property type="entry name" value="rve_3"/>
    <property type="match status" value="1"/>
</dbReference>
<dbReference type="Proteomes" id="UP000042738">
    <property type="component" value="Chromosome"/>
</dbReference>
<dbReference type="GO" id="GO:0015074">
    <property type="term" value="P:DNA integration"/>
    <property type="evidence" value="ECO:0007669"/>
    <property type="project" value="InterPro"/>
</dbReference>
<accession>A0A068ZDD9</accession>
<dbReference type="AlphaFoldDB" id="A0A068ZDD9"/>
<sequence>MTTTIAAEMLNEQVLPFFDEQGIALLRILTDRGTAFCGKKESHAFELYLNIEDIEHTRPQAYSPQTNGICEGFHKTMKTECYDVMYRRKIYRKSDEIQRELSQWLYFYNRERPIHDDTVMEKRLGRLGKAARVWRKKSNLRVYLSHRTVRLN</sequence>
<evidence type="ECO:0000313" key="3">
    <source>
        <dbReference type="Proteomes" id="UP000042738"/>
    </source>
</evidence>
<dbReference type="PROSITE" id="PS50994">
    <property type="entry name" value="INTEGRASE"/>
    <property type="match status" value="1"/>
</dbReference>
<dbReference type="Gene3D" id="3.30.420.10">
    <property type="entry name" value="Ribonuclease H-like superfamily/Ribonuclease H"/>
    <property type="match status" value="1"/>
</dbReference>
<evidence type="ECO:0000313" key="2">
    <source>
        <dbReference type="EMBL" id="QLH63590.1"/>
    </source>
</evidence>
<dbReference type="InterPro" id="IPR001584">
    <property type="entry name" value="Integrase_cat-core"/>
</dbReference>
<dbReference type="InterPro" id="IPR012337">
    <property type="entry name" value="RNaseH-like_sf"/>
</dbReference>
<organism evidence="2 3">
    <name type="scientific">Serratia symbiotica</name>
    <dbReference type="NCBI Taxonomy" id="138074"/>
    <lineage>
        <taxon>Bacteria</taxon>
        <taxon>Pseudomonadati</taxon>
        <taxon>Pseudomonadota</taxon>
        <taxon>Gammaproteobacteria</taxon>
        <taxon>Enterobacterales</taxon>
        <taxon>Yersiniaceae</taxon>
        <taxon>Serratia</taxon>
    </lineage>
</organism>
<reference evidence="2 3" key="1">
    <citation type="journal article" date="2014" name="Genome Announc.">
        <title>Whole-Genome Sequence of Serratia symbiotica Strain CWBI-2.3T, a Free-Living Symbiont of the Black Bean Aphid Aphis fabae.</title>
        <authorList>
            <person name="Foray V."/>
            <person name="Grigorescu A.S."/>
            <person name="Sabri A."/>
            <person name="Haubruge E."/>
            <person name="Lognay G."/>
            <person name="Francis F."/>
            <person name="Fauconnier M.L."/>
            <person name="Hance T."/>
            <person name="Thonart P."/>
        </authorList>
    </citation>
    <scope>NUCLEOTIDE SEQUENCE [LARGE SCALE GENOMIC DNA]</scope>
    <source>
        <strain evidence="2">CWBI-2.3</strain>
    </source>
</reference>
<proteinExistence type="predicted"/>
<dbReference type="InterPro" id="IPR036397">
    <property type="entry name" value="RNaseH_sf"/>
</dbReference>
<feature type="domain" description="Integrase catalytic" evidence="1">
    <location>
        <begin position="1"/>
        <end position="130"/>
    </location>
</feature>
<dbReference type="GO" id="GO:0003676">
    <property type="term" value="F:nucleic acid binding"/>
    <property type="evidence" value="ECO:0007669"/>
    <property type="project" value="InterPro"/>
</dbReference>
<protein>
    <submittedName>
        <fullName evidence="2">IS481 family transposase</fullName>
    </submittedName>
</protein>
<gene>
    <name evidence="2" type="ORF">SYMBAF_12490</name>
</gene>
<evidence type="ECO:0000259" key="1">
    <source>
        <dbReference type="PROSITE" id="PS50994"/>
    </source>
</evidence>
<name>A0A068ZDD9_9GAMM</name>
<dbReference type="EMBL" id="CP050855">
    <property type="protein sequence ID" value="QLH63590.1"/>
    <property type="molecule type" value="Genomic_DNA"/>
</dbReference>
<dbReference type="SUPFAM" id="SSF53098">
    <property type="entry name" value="Ribonuclease H-like"/>
    <property type="match status" value="1"/>
</dbReference>
<dbReference type="STRING" id="138074.SYMBAF_90180"/>